<protein>
    <submittedName>
        <fullName evidence="3">Uncharacterized protein</fullName>
    </submittedName>
</protein>
<feature type="compositionally biased region" description="Polar residues" evidence="2">
    <location>
        <begin position="53"/>
        <end position="70"/>
    </location>
</feature>
<evidence type="ECO:0000313" key="5">
    <source>
        <dbReference type="Proteomes" id="UP001642409"/>
    </source>
</evidence>
<organism evidence="3">
    <name type="scientific">Hexamita inflata</name>
    <dbReference type="NCBI Taxonomy" id="28002"/>
    <lineage>
        <taxon>Eukaryota</taxon>
        <taxon>Metamonada</taxon>
        <taxon>Diplomonadida</taxon>
        <taxon>Hexamitidae</taxon>
        <taxon>Hexamitinae</taxon>
        <taxon>Hexamita</taxon>
    </lineage>
</organism>
<feature type="region of interest" description="Disordered" evidence="2">
    <location>
        <begin position="105"/>
        <end position="155"/>
    </location>
</feature>
<reference evidence="3" key="1">
    <citation type="submission" date="2023-06" db="EMBL/GenBank/DDBJ databases">
        <authorList>
            <person name="Kurt Z."/>
        </authorList>
    </citation>
    <scope>NUCLEOTIDE SEQUENCE</scope>
</reference>
<feature type="compositionally biased region" description="Basic and acidic residues" evidence="2">
    <location>
        <begin position="122"/>
        <end position="132"/>
    </location>
</feature>
<evidence type="ECO:0000313" key="3">
    <source>
        <dbReference type="EMBL" id="CAI9936986.1"/>
    </source>
</evidence>
<feature type="region of interest" description="Disordered" evidence="2">
    <location>
        <begin position="25"/>
        <end position="84"/>
    </location>
</feature>
<name>A0AA86U1V7_9EUKA</name>
<sequence>MNTPKILPQIFQSENHKKYGIVDSNVNKFEKNSPNRVYSVNKQPKPVNLIRQAKSQAQQYYEKSLSSRPSSCADDQLSDEQVEHEVENIEFDKVELIPEESNEQPYVEIQSESHNKQSQSIEDQKQKKEIDSAQKSNPTQTEQNMKPSTQIEYNQNPQPYIGQPVQNTEQNFNLIPLKPQFKLFKKQQSQNDLKIKREESKGTDVLSAFLSENLQPVKNEPQKTVKRSKKRQNIQDAVIIQQEMNQKDLISNIINDQIGDQIEDDLEVDLDANFEEMISKPIMVQIVQPIIDLAEKEQDKNHNNTVSEVKIDLNKDNQDNITQNTLNNKQSEEQVEFQQNNENIQLKNYSNLNGNNIQQIQQITETIQNYNIQQQQKEANPIHEQTKEATTINNDSVETKIIQKQYEIESQTKIPKETNKTENVKQLSLAENMKPQNINQNENQPQLQSNYQNIKENISLSKEQNTNEHKPKQQHQVEQQHKMKPQIEPQQPSSIKPQQSNAENELNLIRKAEAERQQRELKRILKEKELKSMKLLLATEETLRREISRQEMLQQEKEQEQVKLARIQQEKIQQEIMIQDAIKQQKVQEVQKQEQNEMKPENKHILKATSTPMLNKEKMKERADQINFQNIQRQKINKIQEDLKFLRKVLENQVKSGSDKLKGLKQSVKVNEEYLKQLENCTTIKELDKICAKYQDKLEDLIIEIKR</sequence>
<feature type="coiled-coil region" evidence="1">
    <location>
        <begin position="502"/>
        <end position="584"/>
    </location>
</feature>
<dbReference type="EMBL" id="CATOUU010000643">
    <property type="protein sequence ID" value="CAI9936986.1"/>
    <property type="molecule type" value="Genomic_DNA"/>
</dbReference>
<evidence type="ECO:0000256" key="1">
    <source>
        <dbReference type="SAM" id="Coils"/>
    </source>
</evidence>
<comment type="caution">
    <text evidence="3">The sequence shown here is derived from an EMBL/GenBank/DDBJ whole genome shotgun (WGS) entry which is preliminary data.</text>
</comment>
<proteinExistence type="predicted"/>
<feature type="region of interest" description="Disordered" evidence="2">
    <location>
        <begin position="462"/>
        <end position="502"/>
    </location>
</feature>
<keyword evidence="1" id="KW-0175">Coiled coil</keyword>
<dbReference type="EMBL" id="CAXDID020000151">
    <property type="protein sequence ID" value="CAL6041658.1"/>
    <property type="molecule type" value="Genomic_DNA"/>
</dbReference>
<reference evidence="4 5" key="2">
    <citation type="submission" date="2024-07" db="EMBL/GenBank/DDBJ databases">
        <authorList>
            <person name="Akdeniz Z."/>
        </authorList>
    </citation>
    <scope>NUCLEOTIDE SEQUENCE [LARGE SCALE GENOMIC DNA]</scope>
</reference>
<dbReference type="Proteomes" id="UP001642409">
    <property type="component" value="Unassembled WGS sequence"/>
</dbReference>
<dbReference type="AlphaFoldDB" id="A0AA86U1V7"/>
<feature type="compositionally biased region" description="Low complexity" evidence="2">
    <location>
        <begin position="486"/>
        <end position="500"/>
    </location>
</feature>
<gene>
    <name evidence="3" type="ORF">HINF_LOCUS24631</name>
    <name evidence="4" type="ORF">HINF_LOCUS39218</name>
</gene>
<evidence type="ECO:0000313" key="4">
    <source>
        <dbReference type="EMBL" id="CAL6041658.1"/>
    </source>
</evidence>
<evidence type="ECO:0000256" key="2">
    <source>
        <dbReference type="SAM" id="MobiDB-lite"/>
    </source>
</evidence>
<feature type="compositionally biased region" description="Polar residues" evidence="2">
    <location>
        <begin position="110"/>
        <end position="121"/>
    </location>
</feature>
<keyword evidence="5" id="KW-1185">Reference proteome</keyword>
<feature type="compositionally biased region" description="Polar residues" evidence="2">
    <location>
        <begin position="133"/>
        <end position="155"/>
    </location>
</feature>
<accession>A0AA86U1V7</accession>